<accession>A0A815AAA0</accession>
<proteinExistence type="predicted"/>
<dbReference type="AlphaFoldDB" id="A0A815AAA0"/>
<gene>
    <name evidence="1" type="ORF">XAT740_LOCUS26454</name>
</gene>
<dbReference type="Proteomes" id="UP000663828">
    <property type="component" value="Unassembled WGS sequence"/>
</dbReference>
<reference evidence="1" key="1">
    <citation type="submission" date="2021-02" db="EMBL/GenBank/DDBJ databases">
        <authorList>
            <person name="Nowell W R."/>
        </authorList>
    </citation>
    <scope>NUCLEOTIDE SEQUENCE</scope>
</reference>
<evidence type="ECO:0000313" key="2">
    <source>
        <dbReference type="Proteomes" id="UP000663828"/>
    </source>
</evidence>
<protein>
    <submittedName>
        <fullName evidence="1">Uncharacterized protein</fullName>
    </submittedName>
</protein>
<sequence>MKFGLSMVLLSSQSVLVFRRIMLSKHRSLKDRWWWCMIVGNTLCKRTFVAYCLFFSTAVLIWRHHEKSIQLEEDKDTLKPRFLRSTTSQTYLHSTFFETKETEVNHLNRLNYWLTNNSRIFGINLTAIVAPKKIRKYLVYVCHENCGGWGDRLRGIMSIFMISLMLDRNFRIEITHPCDLSNIFHPNLYNWTQSIKGLTIEDKKTHRRRYNLTRKMLITSAYARREVISNVSRILNHTRAINSIWSEDVLYWATNKDYFNQLSNNLYYRKKFKSYGIMTKYNIKLEILFPLFYEILFRPVAKIQRQIDFYKTKRKAKQMICAQIRTGKNPTIPDDKLLPGRRNISETIFSFIDSNISIEDSQIFLTTDNDQVYHEAQRRYESRLLYVSGEITHIDRSLNTNQKVCREQDKLITDFHLLGEICDVSIISNSGFGFWGNLRRYKPFEQLYVFCAGRIYKIESMWHLYKMREQNQNGELC</sequence>
<keyword evidence="2" id="KW-1185">Reference proteome</keyword>
<dbReference type="Gene3D" id="3.40.50.11350">
    <property type="match status" value="1"/>
</dbReference>
<name>A0A815AAA0_ADIRI</name>
<organism evidence="1 2">
    <name type="scientific">Adineta ricciae</name>
    <name type="common">Rotifer</name>
    <dbReference type="NCBI Taxonomy" id="249248"/>
    <lineage>
        <taxon>Eukaryota</taxon>
        <taxon>Metazoa</taxon>
        <taxon>Spiralia</taxon>
        <taxon>Gnathifera</taxon>
        <taxon>Rotifera</taxon>
        <taxon>Eurotatoria</taxon>
        <taxon>Bdelloidea</taxon>
        <taxon>Adinetida</taxon>
        <taxon>Adinetidae</taxon>
        <taxon>Adineta</taxon>
    </lineage>
</organism>
<comment type="caution">
    <text evidence="1">The sequence shown here is derived from an EMBL/GenBank/DDBJ whole genome shotgun (WGS) entry which is preliminary data.</text>
</comment>
<evidence type="ECO:0000313" key="1">
    <source>
        <dbReference type="EMBL" id="CAF1254766.1"/>
    </source>
</evidence>
<dbReference type="EMBL" id="CAJNOR010002151">
    <property type="protein sequence ID" value="CAF1254766.1"/>
    <property type="molecule type" value="Genomic_DNA"/>
</dbReference>